<reference evidence="12" key="1">
    <citation type="journal article" date="2013" name="Nature">
        <title>Pan genome of the phytoplankton Emiliania underpins its global distribution.</title>
        <authorList>
            <person name="Read B.A."/>
            <person name="Kegel J."/>
            <person name="Klute M.J."/>
            <person name="Kuo A."/>
            <person name="Lefebvre S.C."/>
            <person name="Maumus F."/>
            <person name="Mayer C."/>
            <person name="Miller J."/>
            <person name="Monier A."/>
            <person name="Salamov A."/>
            <person name="Young J."/>
            <person name="Aguilar M."/>
            <person name="Claverie J.M."/>
            <person name="Frickenhaus S."/>
            <person name="Gonzalez K."/>
            <person name="Herman E.K."/>
            <person name="Lin Y.C."/>
            <person name="Napier J."/>
            <person name="Ogata H."/>
            <person name="Sarno A.F."/>
            <person name="Shmutz J."/>
            <person name="Schroeder D."/>
            <person name="de Vargas C."/>
            <person name="Verret F."/>
            <person name="von Dassow P."/>
            <person name="Valentin K."/>
            <person name="Van de Peer Y."/>
            <person name="Wheeler G."/>
            <person name="Dacks J.B."/>
            <person name="Delwiche C.F."/>
            <person name="Dyhrman S.T."/>
            <person name="Glockner G."/>
            <person name="John U."/>
            <person name="Richards T."/>
            <person name="Worden A.Z."/>
            <person name="Zhang X."/>
            <person name="Grigoriev I.V."/>
            <person name="Allen A.E."/>
            <person name="Bidle K."/>
            <person name="Borodovsky M."/>
            <person name="Bowler C."/>
            <person name="Brownlee C."/>
            <person name="Cock J.M."/>
            <person name="Elias M."/>
            <person name="Gladyshev V.N."/>
            <person name="Groth M."/>
            <person name="Guda C."/>
            <person name="Hadaegh A."/>
            <person name="Iglesias-Rodriguez M.D."/>
            <person name="Jenkins J."/>
            <person name="Jones B.M."/>
            <person name="Lawson T."/>
            <person name="Leese F."/>
            <person name="Lindquist E."/>
            <person name="Lobanov A."/>
            <person name="Lomsadze A."/>
            <person name="Malik S.B."/>
            <person name="Marsh M.E."/>
            <person name="Mackinder L."/>
            <person name="Mock T."/>
            <person name="Mueller-Roeber B."/>
            <person name="Pagarete A."/>
            <person name="Parker M."/>
            <person name="Probert I."/>
            <person name="Quesneville H."/>
            <person name="Raines C."/>
            <person name="Rensing S.A."/>
            <person name="Riano-Pachon D.M."/>
            <person name="Richier S."/>
            <person name="Rokitta S."/>
            <person name="Shiraiwa Y."/>
            <person name="Soanes D.M."/>
            <person name="van der Giezen M."/>
            <person name="Wahlund T.M."/>
            <person name="Williams B."/>
            <person name="Wilson W."/>
            <person name="Wolfe G."/>
            <person name="Wurch L.L."/>
        </authorList>
    </citation>
    <scope>NUCLEOTIDE SEQUENCE</scope>
</reference>
<sequence>MSSADFRSLSQYNEPLIRSPSIYSSIGSGIYLPQGTPLHGGVFVLANTILGAGMLGLPFAFAACGYLMGTLMLTGFGACATGALVMLSEAADHVGRPASFNSVAELAIPGAGIAFDAAIAIKCFGVATSYLIVVGDSIPKAAVHLGASGILLERRFWTLAALAVAAPLAYMPRITALRHVSAVALACVGLITVMIVVFAFSPSSDFDPYSECESIEQCKGPTALVTNPSQTLHALPLFVFSYTCHQNIFSITNELSDPTPQRNIKVCVLAVGAALAVYIILGASGYSTFGGLVDHDILASYPSDNGIVAVARLAISLVVSCCYPLQAHPSRACTTSIVRACGGEDIDDFVLHMAITTVFVLASGSIALVVTDLGLILSVVGATGSTTVSYILPGACYFILFPERPSRWLGFLLACTGLIIMPLSLCLIFWK</sequence>
<dbReference type="GO" id="GO:0005774">
    <property type="term" value="C:vacuolar membrane"/>
    <property type="evidence" value="ECO:0007669"/>
    <property type="project" value="UniProtKB-SubCell"/>
</dbReference>
<evidence type="ECO:0000313" key="11">
    <source>
        <dbReference type="EnsemblProtists" id="EOD37345"/>
    </source>
</evidence>
<feature type="transmembrane region" description="Helical" evidence="9">
    <location>
        <begin position="349"/>
        <end position="370"/>
    </location>
</feature>
<dbReference type="PANTHER" id="PTHR22950:SF678">
    <property type="entry name" value="VACUOLAR AMINO ACID TRANSPORTER 5-RELATED"/>
    <property type="match status" value="1"/>
</dbReference>
<comment type="similarity">
    <text evidence="2">Belongs to the amino acid/polyamine transporter 2 family.</text>
</comment>
<name>A0A0D3KNL0_EMIH1</name>
<dbReference type="GO" id="GO:0061459">
    <property type="term" value="F:L-arginine transmembrane transporter activity"/>
    <property type="evidence" value="ECO:0007669"/>
    <property type="project" value="TreeGrafter"/>
</dbReference>
<keyword evidence="5 9" id="KW-0812">Transmembrane</keyword>
<evidence type="ECO:0000256" key="6">
    <source>
        <dbReference type="ARBA" id="ARBA00022970"/>
    </source>
</evidence>
<feature type="transmembrane region" description="Helical" evidence="9">
    <location>
        <begin position="38"/>
        <end position="59"/>
    </location>
</feature>
<feature type="transmembrane region" description="Helical" evidence="9">
    <location>
        <begin position="66"/>
        <end position="87"/>
    </location>
</feature>
<evidence type="ECO:0000256" key="3">
    <source>
        <dbReference type="ARBA" id="ARBA00022448"/>
    </source>
</evidence>
<feature type="transmembrane region" description="Helical" evidence="9">
    <location>
        <begin position="306"/>
        <end position="325"/>
    </location>
</feature>
<evidence type="ECO:0000259" key="10">
    <source>
        <dbReference type="Pfam" id="PF01490"/>
    </source>
</evidence>
<feature type="transmembrane region" description="Helical" evidence="9">
    <location>
        <begin position="107"/>
        <end position="135"/>
    </location>
</feature>
<dbReference type="OMA" id="FTCHENM"/>
<evidence type="ECO:0000256" key="1">
    <source>
        <dbReference type="ARBA" id="ARBA00004128"/>
    </source>
</evidence>
<feature type="transmembrane region" description="Helical" evidence="9">
    <location>
        <begin position="180"/>
        <end position="200"/>
    </location>
</feature>
<organism evidence="11 12">
    <name type="scientific">Emiliania huxleyi (strain CCMP1516)</name>
    <dbReference type="NCBI Taxonomy" id="280463"/>
    <lineage>
        <taxon>Eukaryota</taxon>
        <taxon>Haptista</taxon>
        <taxon>Haptophyta</taxon>
        <taxon>Prymnesiophyceae</taxon>
        <taxon>Isochrysidales</taxon>
        <taxon>Noelaerhabdaceae</taxon>
        <taxon>Emiliania</taxon>
    </lineage>
</organism>
<reference evidence="11" key="2">
    <citation type="submission" date="2024-10" db="UniProtKB">
        <authorList>
            <consortium name="EnsemblProtists"/>
        </authorList>
    </citation>
    <scope>IDENTIFICATION</scope>
</reference>
<keyword evidence="3" id="KW-0813">Transport</keyword>
<keyword evidence="4" id="KW-0926">Vacuole</keyword>
<dbReference type="RefSeq" id="XP_005789774.1">
    <property type="nucleotide sequence ID" value="XM_005789717.1"/>
</dbReference>
<dbReference type="EnsemblProtists" id="EOD37345">
    <property type="protein sequence ID" value="EOD37345"/>
    <property type="gene ID" value="EMIHUDRAFT_70520"/>
</dbReference>
<proteinExistence type="inferred from homology"/>
<evidence type="ECO:0000256" key="8">
    <source>
        <dbReference type="ARBA" id="ARBA00023136"/>
    </source>
</evidence>
<evidence type="ECO:0000313" key="12">
    <source>
        <dbReference type="Proteomes" id="UP000013827"/>
    </source>
</evidence>
<dbReference type="GO" id="GO:0015189">
    <property type="term" value="F:L-lysine transmembrane transporter activity"/>
    <property type="evidence" value="ECO:0007669"/>
    <property type="project" value="TreeGrafter"/>
</dbReference>
<evidence type="ECO:0000256" key="4">
    <source>
        <dbReference type="ARBA" id="ARBA00022554"/>
    </source>
</evidence>
<dbReference type="GO" id="GO:0005302">
    <property type="term" value="F:L-tyrosine transmembrane transporter activity"/>
    <property type="evidence" value="ECO:0007669"/>
    <property type="project" value="TreeGrafter"/>
</dbReference>
<keyword evidence="7 9" id="KW-1133">Transmembrane helix</keyword>
<feature type="domain" description="Amino acid transporter transmembrane" evidence="10">
    <location>
        <begin position="41"/>
        <end position="411"/>
    </location>
</feature>
<comment type="subcellular location">
    <subcellularLocation>
        <location evidence="1">Vacuole membrane</location>
        <topology evidence="1">Multi-pass membrane protein</topology>
    </subcellularLocation>
</comment>
<dbReference type="Proteomes" id="UP000013827">
    <property type="component" value="Unassembled WGS sequence"/>
</dbReference>
<dbReference type="PANTHER" id="PTHR22950">
    <property type="entry name" value="AMINO ACID TRANSPORTER"/>
    <property type="match status" value="1"/>
</dbReference>
<evidence type="ECO:0000256" key="7">
    <source>
        <dbReference type="ARBA" id="ARBA00022989"/>
    </source>
</evidence>
<keyword evidence="6" id="KW-0029">Amino-acid transport</keyword>
<accession>A0A0D3KNL0</accession>
<dbReference type="KEGG" id="ehx:EMIHUDRAFT_70520"/>
<dbReference type="GO" id="GO:0005313">
    <property type="term" value="F:L-glutamate transmembrane transporter activity"/>
    <property type="evidence" value="ECO:0007669"/>
    <property type="project" value="TreeGrafter"/>
</dbReference>
<keyword evidence="12" id="KW-1185">Reference proteome</keyword>
<dbReference type="InterPro" id="IPR013057">
    <property type="entry name" value="AA_transpt_TM"/>
</dbReference>
<dbReference type="GeneID" id="17282615"/>
<keyword evidence="8 9" id="KW-0472">Membrane</keyword>
<evidence type="ECO:0000256" key="2">
    <source>
        <dbReference type="ARBA" id="ARBA00008066"/>
    </source>
</evidence>
<dbReference type="Pfam" id="PF01490">
    <property type="entry name" value="Aa_trans"/>
    <property type="match status" value="1"/>
</dbReference>
<dbReference type="AlphaFoldDB" id="A0A0D3KNL0"/>
<protein>
    <recommendedName>
        <fullName evidence="10">Amino acid transporter transmembrane domain-containing protein</fullName>
    </recommendedName>
</protein>
<feature type="transmembrane region" description="Helical" evidence="9">
    <location>
        <begin position="376"/>
        <end position="401"/>
    </location>
</feature>
<dbReference type="HOGENOM" id="CLU_009020_1_1_1"/>
<evidence type="ECO:0000256" key="5">
    <source>
        <dbReference type="ARBA" id="ARBA00022692"/>
    </source>
</evidence>
<feature type="transmembrane region" description="Helical" evidence="9">
    <location>
        <begin position="266"/>
        <end position="286"/>
    </location>
</feature>
<dbReference type="eggNOG" id="KOG1305">
    <property type="taxonomic scope" value="Eukaryota"/>
</dbReference>
<dbReference type="STRING" id="2903.R1FE80"/>
<dbReference type="GO" id="GO:0005290">
    <property type="term" value="F:L-histidine transmembrane transporter activity"/>
    <property type="evidence" value="ECO:0007669"/>
    <property type="project" value="TreeGrafter"/>
</dbReference>
<dbReference type="GO" id="GO:0015194">
    <property type="term" value="F:L-serine transmembrane transporter activity"/>
    <property type="evidence" value="ECO:0007669"/>
    <property type="project" value="TreeGrafter"/>
</dbReference>
<dbReference type="PaxDb" id="2903-EOD37345"/>
<feature type="transmembrane region" description="Helical" evidence="9">
    <location>
        <begin position="408"/>
        <end position="430"/>
    </location>
</feature>
<evidence type="ECO:0000256" key="9">
    <source>
        <dbReference type="SAM" id="Phobius"/>
    </source>
</evidence>